<dbReference type="HOGENOM" id="CLU_1988472_0_0_4"/>
<keyword evidence="1" id="KW-0614">Plasmid</keyword>
<reference evidence="1 2" key="1">
    <citation type="journal article" date="2011" name="J. Bacteriol.">
        <title>Complete genome sequence of Burkholderia rhizoxinica, an endosymbiont of Rhizopus microsporus.</title>
        <authorList>
            <person name="Lackner G."/>
            <person name="Moebius N."/>
            <person name="Partida-Martinez L."/>
            <person name="Hertweck C."/>
        </authorList>
    </citation>
    <scope>NUCLEOTIDE SEQUENCE [LARGE SCALE GENOMIC DNA]</scope>
    <source>
        <strain evidence="2">DSM 19002 / CIP 109453 / HKI 454</strain>
        <plasmid evidence="1 2">pBRH01</plasmid>
    </source>
</reference>
<name>E5AVP7_MYCRK</name>
<dbReference type="EMBL" id="FR687360">
    <property type="protein sequence ID" value="CBW77171.1"/>
    <property type="molecule type" value="Genomic_DNA"/>
</dbReference>
<dbReference type="Gene3D" id="1.10.10.60">
    <property type="entry name" value="Homeodomain-like"/>
    <property type="match status" value="1"/>
</dbReference>
<accession>E5AVP7</accession>
<evidence type="ECO:0000313" key="2">
    <source>
        <dbReference type="Proteomes" id="UP000007437"/>
    </source>
</evidence>
<organism evidence="1 2">
    <name type="scientific">Mycetohabitans rhizoxinica (strain DSM 19002 / CIP 109453 / HKI 454)</name>
    <name type="common">Paraburkholderia rhizoxinica</name>
    <dbReference type="NCBI Taxonomy" id="882378"/>
    <lineage>
        <taxon>Bacteria</taxon>
        <taxon>Pseudomonadati</taxon>
        <taxon>Pseudomonadota</taxon>
        <taxon>Betaproteobacteria</taxon>
        <taxon>Burkholderiales</taxon>
        <taxon>Burkholderiaceae</taxon>
        <taxon>Mycetohabitans</taxon>
    </lineage>
</organism>
<dbReference type="PANTHER" id="PTHR11019:SF159">
    <property type="entry name" value="TRANSCRIPTIONAL REGULATOR-RELATED"/>
    <property type="match status" value="1"/>
</dbReference>
<dbReference type="Proteomes" id="UP000007437">
    <property type="component" value="Plasmid pBRH01"/>
</dbReference>
<geneLocation type="plasmid" evidence="1 2">
    <name>pBRH01</name>
</geneLocation>
<evidence type="ECO:0000313" key="1">
    <source>
        <dbReference type="EMBL" id="CBW77171.1"/>
    </source>
</evidence>
<dbReference type="SUPFAM" id="SSF46689">
    <property type="entry name" value="Homeodomain-like"/>
    <property type="match status" value="1"/>
</dbReference>
<dbReference type="GO" id="GO:0006355">
    <property type="term" value="P:regulation of DNA-templated transcription"/>
    <property type="evidence" value="ECO:0007669"/>
    <property type="project" value="TreeGrafter"/>
</dbReference>
<gene>
    <name evidence="1" type="ordered locus">RBRH_03505</name>
</gene>
<sequence length="125" mass="14371">MRGAVPMHTLFCGSRRDSKVANPQLRGQSMQFLLNEPRELPVLPFHLPWPQEPRPAQVCQRLSEHPDDATCASEWAAALAMNTKTFHRQFHRYTGLTLGHWRQLDRLLLSLERLAPGVPPSSFYR</sequence>
<proteinExistence type="predicted"/>
<dbReference type="AlphaFoldDB" id="E5AVP7"/>
<dbReference type="GO" id="GO:0003677">
    <property type="term" value="F:DNA binding"/>
    <property type="evidence" value="ECO:0007669"/>
    <property type="project" value="TreeGrafter"/>
</dbReference>
<dbReference type="PANTHER" id="PTHR11019">
    <property type="entry name" value="HTH-TYPE TRANSCRIPTIONAL REGULATOR NIMR"/>
    <property type="match status" value="1"/>
</dbReference>
<dbReference type="InterPro" id="IPR009057">
    <property type="entry name" value="Homeodomain-like_sf"/>
</dbReference>
<protein>
    <submittedName>
        <fullName evidence="1">Transcriptional regulator, AraC family</fullName>
    </submittedName>
</protein>
<dbReference type="eggNOG" id="COG2207">
    <property type="taxonomic scope" value="Bacteria"/>
</dbReference>
<dbReference type="KEGG" id="brh:RBRH_03505"/>